<dbReference type="EMBL" id="CAJOAZ010001582">
    <property type="protein sequence ID" value="CAF3832311.1"/>
    <property type="molecule type" value="Genomic_DNA"/>
</dbReference>
<dbReference type="Pfam" id="PF01436">
    <property type="entry name" value="NHL"/>
    <property type="match status" value="2"/>
</dbReference>
<reference evidence="5" key="1">
    <citation type="submission" date="2021-02" db="EMBL/GenBank/DDBJ databases">
        <authorList>
            <person name="Nowell W R."/>
        </authorList>
    </citation>
    <scope>NUCLEOTIDE SEQUENCE</scope>
</reference>
<keyword evidence="4" id="KW-0812">Transmembrane</keyword>
<dbReference type="PANTHER" id="PTHR24104">
    <property type="entry name" value="E3 UBIQUITIN-PROTEIN LIGASE NHLRC1-RELATED"/>
    <property type="match status" value="1"/>
</dbReference>
<evidence type="ECO:0000313" key="6">
    <source>
        <dbReference type="Proteomes" id="UP000663844"/>
    </source>
</evidence>
<evidence type="ECO:0000313" key="5">
    <source>
        <dbReference type="EMBL" id="CAF3832311.1"/>
    </source>
</evidence>
<dbReference type="GO" id="GO:0000209">
    <property type="term" value="P:protein polyubiquitination"/>
    <property type="evidence" value="ECO:0007669"/>
    <property type="project" value="TreeGrafter"/>
</dbReference>
<dbReference type="GO" id="GO:0043161">
    <property type="term" value="P:proteasome-mediated ubiquitin-dependent protein catabolic process"/>
    <property type="evidence" value="ECO:0007669"/>
    <property type="project" value="TreeGrafter"/>
</dbReference>
<sequence>YTQAMIYDNNCSCQLNSSCIIDASFIKTNSTQPITVKGLKMGCTPSESLLASTLECFYDQSCINLIQTMAGYNKNITPIPLNITNSRFLVNTTVMNLINDLFIEKWSTIMNYSSYFNRCSPMICSYTYIQQLDSFYTLIYLLGLYGGLTIILKWISPKIVYFINKIYQRRKKTISSIEPIPTIQGAAIEIMDANNINNTTAPSQSENLFSISSNYWIIDLTVFILVTIGILISFIYVRQERKNHPASTESPTISTSTTTTSEPKLNKWKQDGITVAGGNGEGQELNQVSYPPQTFIDKKKNIFIVDRDNHRIIEWKYNAKEGQIIAGGNGYGDQIDQLYDPTDVIVDQQDHSIIIADCGNERVIQWMNQNQQILIKNMYCYGLTMDKNRFLYVSDWLKNVVRRWKMGEYNNEGIIVAGGNGKGNQLNQLSYPRFIFVDEDQSVYVSDEDYNRVMKWRKDAKEGTIVAGGNGLGGNLNQLASPRGVIVDNLGQIYVADCWNHRIMRWCEGKEEGEIVVGGNGDGNQSNELNRPMGLRFDDEGNLYVADWQNHRIQKFEIIL</sequence>
<dbReference type="AlphaFoldDB" id="A0A819DCK9"/>
<dbReference type="PANTHER" id="PTHR24104:SF25">
    <property type="entry name" value="PROTEIN LIN-41"/>
    <property type="match status" value="1"/>
</dbReference>
<gene>
    <name evidence="5" type="ORF">OXD698_LOCUS20138</name>
</gene>
<dbReference type="SUPFAM" id="SSF101898">
    <property type="entry name" value="NHL repeat"/>
    <property type="match status" value="1"/>
</dbReference>
<dbReference type="InterPro" id="IPR050952">
    <property type="entry name" value="TRIM-NHL_E3_ligases"/>
</dbReference>
<dbReference type="CDD" id="cd05819">
    <property type="entry name" value="NHL"/>
    <property type="match status" value="1"/>
</dbReference>
<evidence type="ECO:0000256" key="1">
    <source>
        <dbReference type="ARBA" id="ARBA00022737"/>
    </source>
</evidence>
<protein>
    <recommendedName>
        <fullName evidence="7">NHL repeat containing protein</fullName>
    </recommendedName>
</protein>
<accession>A0A819DCK9</accession>
<keyword evidence="4" id="KW-1133">Transmembrane helix</keyword>
<dbReference type="InterPro" id="IPR011042">
    <property type="entry name" value="6-blade_b-propeller_TolB-like"/>
</dbReference>
<feature type="compositionally biased region" description="Low complexity" evidence="3">
    <location>
        <begin position="247"/>
        <end position="263"/>
    </location>
</feature>
<proteinExistence type="predicted"/>
<dbReference type="InterPro" id="IPR001258">
    <property type="entry name" value="NHL_repeat"/>
</dbReference>
<evidence type="ECO:0008006" key="7">
    <source>
        <dbReference type="Google" id="ProtNLM"/>
    </source>
</evidence>
<dbReference type="PROSITE" id="PS51125">
    <property type="entry name" value="NHL"/>
    <property type="match status" value="1"/>
</dbReference>
<evidence type="ECO:0000256" key="4">
    <source>
        <dbReference type="SAM" id="Phobius"/>
    </source>
</evidence>
<comment type="caution">
    <text evidence="5">The sequence shown here is derived from an EMBL/GenBank/DDBJ whole genome shotgun (WGS) entry which is preliminary data.</text>
</comment>
<organism evidence="5 6">
    <name type="scientific">Adineta steineri</name>
    <dbReference type="NCBI Taxonomy" id="433720"/>
    <lineage>
        <taxon>Eukaryota</taxon>
        <taxon>Metazoa</taxon>
        <taxon>Spiralia</taxon>
        <taxon>Gnathifera</taxon>
        <taxon>Rotifera</taxon>
        <taxon>Eurotatoria</taxon>
        <taxon>Bdelloidea</taxon>
        <taxon>Adinetida</taxon>
        <taxon>Adinetidae</taxon>
        <taxon>Adineta</taxon>
    </lineage>
</organism>
<dbReference type="Proteomes" id="UP000663844">
    <property type="component" value="Unassembled WGS sequence"/>
</dbReference>
<feature type="non-terminal residue" evidence="5">
    <location>
        <position position="1"/>
    </location>
</feature>
<dbReference type="GO" id="GO:0061630">
    <property type="term" value="F:ubiquitin protein ligase activity"/>
    <property type="evidence" value="ECO:0007669"/>
    <property type="project" value="TreeGrafter"/>
</dbReference>
<name>A0A819DCK9_9BILA</name>
<feature type="transmembrane region" description="Helical" evidence="4">
    <location>
        <begin position="215"/>
        <end position="237"/>
    </location>
</feature>
<dbReference type="GO" id="GO:0008270">
    <property type="term" value="F:zinc ion binding"/>
    <property type="evidence" value="ECO:0007669"/>
    <property type="project" value="UniProtKB-KW"/>
</dbReference>
<feature type="region of interest" description="Disordered" evidence="3">
    <location>
        <begin position="245"/>
        <end position="265"/>
    </location>
</feature>
<keyword evidence="4" id="KW-0472">Membrane</keyword>
<feature type="transmembrane region" description="Helical" evidence="4">
    <location>
        <begin position="135"/>
        <end position="155"/>
    </location>
</feature>
<feature type="repeat" description="NHL" evidence="2">
    <location>
        <begin position="473"/>
        <end position="503"/>
    </location>
</feature>
<keyword evidence="1" id="KW-0677">Repeat</keyword>
<evidence type="ECO:0000256" key="2">
    <source>
        <dbReference type="PROSITE-ProRule" id="PRU00504"/>
    </source>
</evidence>
<dbReference type="Gene3D" id="2.120.10.30">
    <property type="entry name" value="TolB, C-terminal domain"/>
    <property type="match status" value="2"/>
</dbReference>
<evidence type="ECO:0000256" key="3">
    <source>
        <dbReference type="SAM" id="MobiDB-lite"/>
    </source>
</evidence>